<evidence type="ECO:0000256" key="1">
    <source>
        <dbReference type="RuleBase" id="RU367026"/>
    </source>
</evidence>
<keyword evidence="1" id="KW-1133">Transmembrane helix</keyword>
<feature type="transmembrane region" description="Helical" evidence="1">
    <location>
        <begin position="43"/>
        <end position="61"/>
    </location>
</feature>
<evidence type="ECO:0000256" key="2">
    <source>
        <dbReference type="SAM" id="Coils"/>
    </source>
</evidence>
<accession>A0A7I8LEF6</accession>
<dbReference type="Proteomes" id="UP000663760">
    <property type="component" value="Chromosome 15"/>
</dbReference>
<dbReference type="GO" id="GO:0006888">
    <property type="term" value="P:endoplasmic reticulum to Golgi vesicle-mediated transport"/>
    <property type="evidence" value="ECO:0007669"/>
    <property type="project" value="UniProtKB-UniRule"/>
</dbReference>
<keyword evidence="1" id="KW-0813">Transport</keyword>
<dbReference type="GO" id="GO:0070973">
    <property type="term" value="P:protein localization to endoplasmic reticulum exit site"/>
    <property type="evidence" value="ECO:0007669"/>
    <property type="project" value="UniProtKB-UniRule"/>
</dbReference>
<keyword evidence="1" id="KW-0931">ER-Golgi transport</keyword>
<proteinExistence type="inferred from homology"/>
<comment type="similarity">
    <text evidence="1">Belongs to the BCAP29/BCAP31 family.</text>
</comment>
<dbReference type="OrthoDB" id="435607at2759"/>
<protein>
    <recommendedName>
        <fullName evidence="1">Endoplasmic reticulum transmembrane protein</fullName>
    </recommendedName>
</protein>
<keyword evidence="2" id="KW-0175">Coiled coil</keyword>
<organism evidence="3 4">
    <name type="scientific">Spirodela intermedia</name>
    <name type="common">Intermediate duckweed</name>
    <dbReference type="NCBI Taxonomy" id="51605"/>
    <lineage>
        <taxon>Eukaryota</taxon>
        <taxon>Viridiplantae</taxon>
        <taxon>Streptophyta</taxon>
        <taxon>Embryophyta</taxon>
        <taxon>Tracheophyta</taxon>
        <taxon>Spermatophyta</taxon>
        <taxon>Magnoliopsida</taxon>
        <taxon>Liliopsida</taxon>
        <taxon>Araceae</taxon>
        <taxon>Lemnoideae</taxon>
        <taxon>Spirodela</taxon>
    </lineage>
</organism>
<comment type="function">
    <text evidence="1">May play a role in anterograde transport of membrane proteins from the endoplasmic reticulum to the Golgi.</text>
</comment>
<feature type="coiled-coil region" evidence="2">
    <location>
        <begin position="134"/>
        <end position="161"/>
    </location>
</feature>
<feature type="transmembrane region" description="Helical" evidence="1">
    <location>
        <begin position="87"/>
        <end position="107"/>
    </location>
</feature>
<dbReference type="AlphaFoldDB" id="A0A7I8LEF6"/>
<keyword evidence="1" id="KW-0472">Membrane</keyword>
<keyword evidence="1" id="KW-0256">Endoplasmic reticulum</keyword>
<feature type="transmembrane region" description="Helical" evidence="1">
    <location>
        <begin position="6"/>
        <end position="22"/>
    </location>
</feature>
<dbReference type="GO" id="GO:0005789">
    <property type="term" value="C:endoplasmic reticulum membrane"/>
    <property type="evidence" value="ECO:0007669"/>
    <property type="project" value="UniProtKB-SubCell"/>
</dbReference>
<evidence type="ECO:0000313" key="4">
    <source>
        <dbReference type="Proteomes" id="UP000663760"/>
    </source>
</evidence>
<dbReference type="GO" id="GO:0006886">
    <property type="term" value="P:intracellular protein transport"/>
    <property type="evidence" value="ECO:0007669"/>
    <property type="project" value="UniProtKB-UniRule"/>
</dbReference>
<evidence type="ECO:0000313" key="3">
    <source>
        <dbReference type="EMBL" id="CAA7408393.1"/>
    </source>
</evidence>
<reference evidence="3" key="1">
    <citation type="submission" date="2020-02" db="EMBL/GenBank/DDBJ databases">
        <authorList>
            <person name="Scholz U."/>
            <person name="Mascher M."/>
            <person name="Fiebig A."/>
        </authorList>
    </citation>
    <scope>NUCLEOTIDE SEQUENCE</scope>
</reference>
<gene>
    <name evidence="3" type="ORF">SI8410_15019071</name>
</gene>
<dbReference type="EMBL" id="LR746278">
    <property type="protein sequence ID" value="CAA7408393.1"/>
    <property type="molecule type" value="Genomic_DNA"/>
</dbReference>
<dbReference type="PANTHER" id="PTHR12701">
    <property type="entry name" value="BCR-ASSOCIATED PROTEIN, BAP"/>
    <property type="match status" value="1"/>
</dbReference>
<keyword evidence="1" id="KW-0812">Transmembrane</keyword>
<dbReference type="InterPro" id="IPR008417">
    <property type="entry name" value="BAP29/BAP31"/>
</dbReference>
<keyword evidence="1" id="KW-0653">Protein transport</keyword>
<keyword evidence="4" id="KW-1185">Reference proteome</keyword>
<sequence>MIELLFSVVGAEAGLVVLLLVRTPLRRFVLLGLDKIKRGRGPVAVRTIAPTVFIVFVSSLYSMEKIHSRARGEEGFVGLNPTDQVLWMRHLLEASLMGFSLFLALIIDRMHHYIRELRVLRKGEEAARKRSRKEESGDQDVARLKAKIAELESELAAQLTKPETAAAAKKRS</sequence>
<dbReference type="PANTHER" id="PTHR12701:SF18">
    <property type="entry name" value="ENDOPLASMIC RETICULUM TRANSMEMBRANE PROTEIN"/>
    <property type="match status" value="1"/>
</dbReference>
<name>A0A7I8LEF6_SPIIN</name>
<comment type="subcellular location">
    <subcellularLocation>
        <location evidence="1">Endoplasmic reticulum membrane</location>
        <topology evidence="1">Multi-pass membrane protein</topology>
    </subcellularLocation>
</comment>